<accession>A0A0G4HUR5</accession>
<feature type="region of interest" description="Disordered" evidence="1">
    <location>
        <begin position="257"/>
        <end position="322"/>
    </location>
</feature>
<reference evidence="2" key="1">
    <citation type="submission" date="2014-11" db="EMBL/GenBank/DDBJ databases">
        <authorList>
            <person name="Otto D Thomas"/>
            <person name="Naeem Raeece"/>
        </authorList>
    </citation>
    <scope>NUCLEOTIDE SEQUENCE</scope>
</reference>
<feature type="compositionally biased region" description="Low complexity" evidence="1">
    <location>
        <begin position="344"/>
        <end position="353"/>
    </location>
</feature>
<sequence>MAREPAPCHQFKRKVPKYSVDFFEKVFEKDGKDVMSSIEIPIPTKDFEKTMKEEYRTFTKDFAPRYNELKKNETGDILQPMHEAGGFTKRVNTEPLDMACEQFVSLVERYCVLKENRMVFGRWLVDFGGKVLALAHVYYEADDARGQSISRTLDLIKFDYDHKNNLILDMIKRHVREDRDAVVERLRTLGAELGARKRRKCFDGLEGFCDAMVADRFFLSVTESPLVQPRNWPFPLPPAMFGPNFFHFRGLHPSPRERGMGGLLRGAMHAGSDGSNDSEEEPQVPPIPSRPLSQMGKQGSGGRASPLERQETANSSTPATGGWAGLSLSSAFRRSSEAQNGLVSGSAASSSSAFRGHEGVLKGKRANGKGKGRGSSSASSRGGGEGPETADEDSNSGAELTSRPRLAEGKDREKEKEKGTPREGKGLNHLSRKGKRGKQKRGKGKVSGRETEDEVDGEGNGDFGEEEATAGEVPSDPKEKAPPSGWIPSLAQAKTLLGGWHGNNGKNMGRR</sequence>
<feature type="compositionally biased region" description="Basic residues" evidence="1">
    <location>
        <begin position="430"/>
        <end position="446"/>
    </location>
</feature>
<feature type="compositionally biased region" description="Basic and acidic residues" evidence="1">
    <location>
        <begin position="405"/>
        <end position="426"/>
    </location>
</feature>
<dbReference type="EMBL" id="CDMZ01003959">
    <property type="protein sequence ID" value="CEM48197.1"/>
    <property type="molecule type" value="Genomic_DNA"/>
</dbReference>
<evidence type="ECO:0000256" key="1">
    <source>
        <dbReference type="SAM" id="MobiDB-lite"/>
    </source>
</evidence>
<dbReference type="VEuPathDB" id="CryptoDB:Cvel_8710"/>
<organism evidence="2">
    <name type="scientific">Chromera velia CCMP2878</name>
    <dbReference type="NCBI Taxonomy" id="1169474"/>
    <lineage>
        <taxon>Eukaryota</taxon>
        <taxon>Sar</taxon>
        <taxon>Alveolata</taxon>
        <taxon>Colpodellida</taxon>
        <taxon>Chromeraceae</taxon>
        <taxon>Chromera</taxon>
    </lineage>
</organism>
<feature type="region of interest" description="Disordered" evidence="1">
    <location>
        <begin position="343"/>
        <end position="486"/>
    </location>
</feature>
<proteinExistence type="predicted"/>
<name>A0A0G4HUR5_9ALVE</name>
<evidence type="ECO:0000313" key="2">
    <source>
        <dbReference type="EMBL" id="CEM48197.1"/>
    </source>
</evidence>
<gene>
    <name evidence="2" type="ORF">Cvel_8710</name>
</gene>
<protein>
    <submittedName>
        <fullName evidence="2">Uncharacterized protein</fullName>
    </submittedName>
</protein>
<dbReference type="AlphaFoldDB" id="A0A0G4HUR5"/>
<feature type="compositionally biased region" description="Acidic residues" evidence="1">
    <location>
        <begin position="451"/>
        <end position="469"/>
    </location>
</feature>
<feature type="compositionally biased region" description="Basic residues" evidence="1">
    <location>
        <begin position="362"/>
        <end position="372"/>
    </location>
</feature>